<comment type="caution">
    <text evidence="1">The sequence shown here is derived from an EMBL/GenBank/DDBJ whole genome shotgun (WGS) entry which is preliminary data.</text>
</comment>
<proteinExistence type="predicted"/>
<evidence type="ECO:0000313" key="1">
    <source>
        <dbReference type="EMBL" id="MPC15140.1"/>
    </source>
</evidence>
<dbReference type="EMBL" id="VSRR010000404">
    <property type="protein sequence ID" value="MPC15140.1"/>
    <property type="molecule type" value="Genomic_DNA"/>
</dbReference>
<reference evidence="1 2" key="1">
    <citation type="submission" date="2019-05" db="EMBL/GenBank/DDBJ databases">
        <title>Another draft genome of Portunus trituberculatus and its Hox gene families provides insights of decapod evolution.</title>
        <authorList>
            <person name="Jeong J.-H."/>
            <person name="Song I."/>
            <person name="Kim S."/>
            <person name="Choi T."/>
            <person name="Kim D."/>
            <person name="Ryu S."/>
            <person name="Kim W."/>
        </authorList>
    </citation>
    <scope>NUCLEOTIDE SEQUENCE [LARGE SCALE GENOMIC DNA]</scope>
    <source>
        <tissue evidence="1">Muscle</tissue>
    </source>
</reference>
<keyword evidence="2" id="KW-1185">Reference proteome</keyword>
<organism evidence="1 2">
    <name type="scientific">Portunus trituberculatus</name>
    <name type="common">Swimming crab</name>
    <name type="synonym">Neptunus trituberculatus</name>
    <dbReference type="NCBI Taxonomy" id="210409"/>
    <lineage>
        <taxon>Eukaryota</taxon>
        <taxon>Metazoa</taxon>
        <taxon>Ecdysozoa</taxon>
        <taxon>Arthropoda</taxon>
        <taxon>Crustacea</taxon>
        <taxon>Multicrustacea</taxon>
        <taxon>Malacostraca</taxon>
        <taxon>Eumalacostraca</taxon>
        <taxon>Eucarida</taxon>
        <taxon>Decapoda</taxon>
        <taxon>Pleocyemata</taxon>
        <taxon>Brachyura</taxon>
        <taxon>Eubrachyura</taxon>
        <taxon>Portunoidea</taxon>
        <taxon>Portunidae</taxon>
        <taxon>Portuninae</taxon>
        <taxon>Portunus</taxon>
    </lineage>
</organism>
<name>A0A5B7D095_PORTR</name>
<gene>
    <name evidence="1" type="ORF">E2C01_007923</name>
</gene>
<dbReference type="Proteomes" id="UP000324222">
    <property type="component" value="Unassembled WGS sequence"/>
</dbReference>
<protein>
    <submittedName>
        <fullName evidence="1">Uncharacterized protein</fullName>
    </submittedName>
</protein>
<dbReference type="AlphaFoldDB" id="A0A5B7D095"/>
<evidence type="ECO:0000313" key="2">
    <source>
        <dbReference type="Proteomes" id="UP000324222"/>
    </source>
</evidence>
<sequence>MKLFASPAGTVRLTTGDTQSARRGAGHRRVVMKLIPLPSRVASCSEPHSAGRTIALTSQNFCTCISPSTPRYQMVATFAARQPDGPPP</sequence>
<accession>A0A5B7D095</accession>